<feature type="chain" id="PRO_5045067174" description="Lipoprotein" evidence="2">
    <location>
        <begin position="21"/>
        <end position="522"/>
    </location>
</feature>
<dbReference type="PANTHER" id="PTHR41339">
    <property type="entry name" value="LIPL48"/>
    <property type="match status" value="1"/>
</dbReference>
<feature type="signal peptide" evidence="2">
    <location>
        <begin position="1"/>
        <end position="20"/>
    </location>
</feature>
<comment type="caution">
    <text evidence="3">The sequence shown here is derived from an EMBL/GenBank/DDBJ whole genome shotgun (WGS) entry which is preliminary data.</text>
</comment>
<reference evidence="3 4" key="1">
    <citation type="submission" date="2020-03" db="EMBL/GenBank/DDBJ databases">
        <title>Genomic Encyclopedia of Type Strains, Phase IV (KMG-IV): sequencing the most valuable type-strain genomes for metagenomic binning, comparative biology and taxonomic classification.</title>
        <authorList>
            <person name="Goeker M."/>
        </authorList>
    </citation>
    <scope>NUCLEOTIDE SEQUENCE [LARGE SCALE GENOMIC DNA]</scope>
    <source>
        <strain evidence="3 4">DSM 27651</strain>
    </source>
</reference>
<evidence type="ECO:0000313" key="3">
    <source>
        <dbReference type="EMBL" id="NJC33274.1"/>
    </source>
</evidence>
<keyword evidence="2" id="KW-0732">Signal</keyword>
<feature type="region of interest" description="Disordered" evidence="1">
    <location>
        <begin position="36"/>
        <end position="59"/>
    </location>
</feature>
<dbReference type="PANTHER" id="PTHR41339:SF1">
    <property type="entry name" value="SECRETED PROTEIN"/>
    <property type="match status" value="1"/>
</dbReference>
<sequence>MTRTRLLLLMGAALPLAACGADDVASPGEGVIVVPAPTPTTPTPTTPTPTTPTPTPGTPAADCPTGTTDAGVIGSVRACRLPTQILSDLTLARRAGTAYMIDGRVDVGIDVGGASTPASTGRSAILTVQPGVVLFGNGGPNGGADNDFLVVNRGSQILAEGTASLPIIFTSRQNIDGTVAADSQGQWGGVILAGRAPISNCDTTVAGGSAGCQAVVEGTGNARYGGEVANDSSGIFRYVQIRYSGIAISAGNELQGLTMAGVGSGTRVDHIHVHNSADDGIEVFGGRVNANYLVMTGTDDDALDTDVGHQGAFQFVLAIQRTGNGSSDPRGLEIDSDSNPDALPRNDFRLANFTLVSALNFQSILLRGGTDATLVNGVVVNPLSQCLDIDGSETIRAADTALQDRGPPAFQSLFFQCASPFTDDTNVTGAQIQTVFGASTNTNNTTNGTGGLSGTFITAGAAASVTPFNAASLNFAGQSFLVQTNYIGAVRDANDTWYRGWTCDSATASFGSNLSCTALPTL</sequence>
<evidence type="ECO:0000256" key="1">
    <source>
        <dbReference type="SAM" id="MobiDB-lite"/>
    </source>
</evidence>
<evidence type="ECO:0000256" key="2">
    <source>
        <dbReference type="SAM" id="SignalP"/>
    </source>
</evidence>
<dbReference type="EMBL" id="JAATJE010000001">
    <property type="protein sequence ID" value="NJC33274.1"/>
    <property type="molecule type" value="Genomic_DNA"/>
</dbReference>
<protein>
    <recommendedName>
        <fullName evidence="5">Lipoprotein</fullName>
    </recommendedName>
</protein>
<dbReference type="Proteomes" id="UP000734218">
    <property type="component" value="Unassembled WGS sequence"/>
</dbReference>
<feature type="compositionally biased region" description="Pro residues" evidence="1">
    <location>
        <begin position="36"/>
        <end position="57"/>
    </location>
</feature>
<proteinExistence type="predicted"/>
<keyword evidence="4" id="KW-1185">Reference proteome</keyword>
<dbReference type="RefSeq" id="WP_167953134.1">
    <property type="nucleotide sequence ID" value="NZ_JAATJE010000001.1"/>
</dbReference>
<evidence type="ECO:0008006" key="5">
    <source>
        <dbReference type="Google" id="ProtNLM"/>
    </source>
</evidence>
<evidence type="ECO:0000313" key="4">
    <source>
        <dbReference type="Proteomes" id="UP000734218"/>
    </source>
</evidence>
<accession>A0ABX0XJ67</accession>
<name>A0ABX0XJ67_9SPHN</name>
<gene>
    <name evidence="3" type="ORF">GGR88_000748</name>
</gene>
<organism evidence="3 4">
    <name type="scientific">Sphingomonas jejuensis</name>
    <dbReference type="NCBI Taxonomy" id="904715"/>
    <lineage>
        <taxon>Bacteria</taxon>
        <taxon>Pseudomonadati</taxon>
        <taxon>Pseudomonadota</taxon>
        <taxon>Alphaproteobacteria</taxon>
        <taxon>Sphingomonadales</taxon>
        <taxon>Sphingomonadaceae</taxon>
        <taxon>Sphingomonas</taxon>
    </lineage>
</organism>